<protein>
    <submittedName>
        <fullName evidence="1">Peptide synthetase</fullName>
    </submittedName>
</protein>
<proteinExistence type="predicted"/>
<accession>A0A3B9ILY2</accession>
<gene>
    <name evidence="1" type="ORF">DCK97_15705</name>
</gene>
<dbReference type="Proteomes" id="UP000257706">
    <property type="component" value="Unassembled WGS sequence"/>
</dbReference>
<dbReference type="SUPFAM" id="SSF56801">
    <property type="entry name" value="Acetyl-CoA synthetase-like"/>
    <property type="match status" value="1"/>
</dbReference>
<reference evidence="1 2" key="1">
    <citation type="journal article" date="2018" name="Nat. Biotechnol.">
        <title>A standardized bacterial taxonomy based on genome phylogeny substantially revises the tree of life.</title>
        <authorList>
            <person name="Parks D.H."/>
            <person name="Chuvochina M."/>
            <person name="Waite D.W."/>
            <person name="Rinke C."/>
            <person name="Skarshewski A."/>
            <person name="Chaumeil P.A."/>
            <person name="Hugenholtz P."/>
        </authorList>
    </citation>
    <scope>NUCLEOTIDE SEQUENCE [LARGE SCALE GENOMIC DNA]</scope>
    <source>
        <strain evidence="1">UBA8739</strain>
    </source>
</reference>
<feature type="non-terminal residue" evidence="1">
    <location>
        <position position="67"/>
    </location>
</feature>
<organism evidence="1 2">
    <name type="scientific">Tistrella mobilis</name>
    <dbReference type="NCBI Taxonomy" id="171437"/>
    <lineage>
        <taxon>Bacteria</taxon>
        <taxon>Pseudomonadati</taxon>
        <taxon>Pseudomonadota</taxon>
        <taxon>Alphaproteobacteria</taxon>
        <taxon>Geminicoccales</taxon>
        <taxon>Geminicoccaceae</taxon>
        <taxon>Tistrella</taxon>
    </lineage>
</organism>
<dbReference type="EMBL" id="DMAI01000250">
    <property type="protein sequence ID" value="HAE48861.1"/>
    <property type="molecule type" value="Genomic_DNA"/>
</dbReference>
<sequence length="67" mass="7218">MAGAAWLPLDPEDPPARRAAMRDQARPLLVLDDQSARALDLTVAADARPAARPVHPEQLAYLLFTSG</sequence>
<evidence type="ECO:0000313" key="1">
    <source>
        <dbReference type="EMBL" id="HAE48861.1"/>
    </source>
</evidence>
<dbReference type="Gene3D" id="3.40.50.12780">
    <property type="entry name" value="N-terminal domain of ligase-like"/>
    <property type="match status" value="1"/>
</dbReference>
<comment type="caution">
    <text evidence="1">The sequence shown here is derived from an EMBL/GenBank/DDBJ whole genome shotgun (WGS) entry which is preliminary data.</text>
</comment>
<dbReference type="InterPro" id="IPR042099">
    <property type="entry name" value="ANL_N_sf"/>
</dbReference>
<dbReference type="AlphaFoldDB" id="A0A3B9ILY2"/>
<name>A0A3B9ILY2_9PROT</name>
<evidence type="ECO:0000313" key="2">
    <source>
        <dbReference type="Proteomes" id="UP000257706"/>
    </source>
</evidence>